<dbReference type="InterPro" id="IPR013785">
    <property type="entry name" value="Aldolase_TIM"/>
</dbReference>
<evidence type="ECO:0000256" key="9">
    <source>
        <dbReference type="ARBA" id="ARBA00023295"/>
    </source>
</evidence>
<dbReference type="GO" id="GO:0005576">
    <property type="term" value="C:extracellular region"/>
    <property type="evidence" value="ECO:0007669"/>
    <property type="project" value="UniProtKB-SubCell"/>
</dbReference>
<evidence type="ECO:0000313" key="13">
    <source>
        <dbReference type="Proteomes" id="UP000241462"/>
    </source>
</evidence>
<keyword evidence="5" id="KW-0964">Secreted</keyword>
<evidence type="ECO:0000313" key="12">
    <source>
        <dbReference type="EMBL" id="PSR84183.1"/>
    </source>
</evidence>
<dbReference type="Gene3D" id="3.20.20.70">
    <property type="entry name" value="Aldolase class I"/>
    <property type="match status" value="1"/>
</dbReference>
<dbReference type="SUPFAM" id="SSF51445">
    <property type="entry name" value="(Trans)glycosidases"/>
    <property type="match status" value="1"/>
</dbReference>
<evidence type="ECO:0000256" key="1">
    <source>
        <dbReference type="ARBA" id="ARBA00001255"/>
    </source>
</evidence>
<evidence type="ECO:0000256" key="5">
    <source>
        <dbReference type="ARBA" id="ARBA00022525"/>
    </source>
</evidence>
<comment type="subcellular location">
    <subcellularLocation>
        <location evidence="3">Secreted</location>
    </subcellularLocation>
</comment>
<dbReference type="CDD" id="cd14792">
    <property type="entry name" value="GH27"/>
    <property type="match status" value="1"/>
</dbReference>
<comment type="catalytic activity">
    <reaction evidence="1 10">
        <text>Hydrolysis of terminal, non-reducing alpha-D-galactose residues in alpha-D-galactosides, including galactose oligosaccharides, galactomannans and galactolipids.</text>
        <dbReference type="EC" id="3.2.1.22"/>
    </reaction>
</comment>
<keyword evidence="8" id="KW-0325">Glycoprotein</keyword>
<comment type="similarity">
    <text evidence="4 10">Belongs to the glycosyl hydrolase 27 family.</text>
</comment>
<dbReference type="InterPro" id="IPR002241">
    <property type="entry name" value="Glyco_hydro_27"/>
</dbReference>
<accession>A0A2T3A7D3</accession>
<feature type="domain" description="Alpha galactosidase C-terminal" evidence="11">
    <location>
        <begin position="368"/>
        <end position="454"/>
    </location>
</feature>
<dbReference type="PANTHER" id="PTHR11452">
    <property type="entry name" value="ALPHA-GALACTOSIDASE/ALPHA-N-ACETYLGALACTOSAMINIDASE"/>
    <property type="match status" value="1"/>
</dbReference>
<proteinExistence type="inferred from homology"/>
<dbReference type="PANTHER" id="PTHR11452:SF61">
    <property type="entry name" value="ALPHA-GALACTOSIDASE B-RELATED"/>
    <property type="match status" value="1"/>
</dbReference>
<protein>
    <recommendedName>
        <fullName evidence="10">Alpha-galactosidase</fullName>
        <ecNumber evidence="10">3.2.1.22</ecNumber>
    </recommendedName>
    <alternativeName>
        <fullName evidence="10">Melibiase</fullName>
    </alternativeName>
</protein>
<evidence type="ECO:0000256" key="10">
    <source>
        <dbReference type="RuleBase" id="RU361168"/>
    </source>
</evidence>
<dbReference type="EC" id="3.2.1.22" evidence="10"/>
<comment type="function">
    <text evidence="2">Hydrolyzes a variety of simple alpha-D-galactoside as well as more complex molecules such as oligosaccharides and polysaccharides.</text>
</comment>
<dbReference type="PRINTS" id="PR00740">
    <property type="entry name" value="GLHYDRLASE27"/>
</dbReference>
<evidence type="ECO:0000256" key="8">
    <source>
        <dbReference type="ARBA" id="ARBA00023180"/>
    </source>
</evidence>
<dbReference type="STRING" id="2025994.A0A2T3A7D3"/>
<evidence type="ECO:0000256" key="2">
    <source>
        <dbReference type="ARBA" id="ARBA00003969"/>
    </source>
</evidence>
<dbReference type="SUPFAM" id="SSF51011">
    <property type="entry name" value="Glycosyl hydrolase domain"/>
    <property type="match status" value="1"/>
</dbReference>
<dbReference type="OrthoDB" id="5795902at2759"/>
<keyword evidence="10" id="KW-1015">Disulfide bond</keyword>
<dbReference type="Proteomes" id="UP000241462">
    <property type="component" value="Unassembled WGS sequence"/>
</dbReference>
<dbReference type="InterPro" id="IPR013780">
    <property type="entry name" value="Glyco_hydro_b"/>
</dbReference>
<dbReference type="InterPro" id="IPR041233">
    <property type="entry name" value="Melibiase_C"/>
</dbReference>
<reference evidence="12 13" key="1">
    <citation type="journal article" date="2018" name="Mycol. Prog.">
        <title>Coniella lustricola, a new species from submerged detritus.</title>
        <authorList>
            <person name="Raudabaugh D.B."/>
            <person name="Iturriaga T."/>
            <person name="Carver A."/>
            <person name="Mondo S."/>
            <person name="Pangilinan J."/>
            <person name="Lipzen A."/>
            <person name="He G."/>
            <person name="Amirebrahimi M."/>
            <person name="Grigoriev I.V."/>
            <person name="Miller A.N."/>
        </authorList>
    </citation>
    <scope>NUCLEOTIDE SEQUENCE [LARGE SCALE GENOMIC DNA]</scope>
    <source>
        <strain evidence="12 13">B22-T-1</strain>
    </source>
</reference>
<dbReference type="InParanoid" id="A0A2T3A7D3"/>
<dbReference type="GO" id="GO:0005975">
    <property type="term" value="P:carbohydrate metabolic process"/>
    <property type="evidence" value="ECO:0007669"/>
    <property type="project" value="InterPro"/>
</dbReference>
<evidence type="ECO:0000256" key="4">
    <source>
        <dbReference type="ARBA" id="ARBA00009743"/>
    </source>
</evidence>
<gene>
    <name evidence="12" type="ORF">BD289DRAFT_500344</name>
</gene>
<dbReference type="InterPro" id="IPR000111">
    <property type="entry name" value="Glyco_hydro_27/36_CS"/>
</dbReference>
<dbReference type="GO" id="GO:0004557">
    <property type="term" value="F:alpha-galactosidase activity"/>
    <property type="evidence" value="ECO:0007669"/>
    <property type="project" value="UniProtKB-EC"/>
</dbReference>
<dbReference type="EMBL" id="KZ678447">
    <property type="protein sequence ID" value="PSR84183.1"/>
    <property type="molecule type" value="Genomic_DNA"/>
</dbReference>
<keyword evidence="7 10" id="KW-0378">Hydrolase</keyword>
<keyword evidence="6" id="KW-0732">Signal</keyword>
<dbReference type="Pfam" id="PF16499">
    <property type="entry name" value="Melibiase_2"/>
    <property type="match status" value="2"/>
</dbReference>
<dbReference type="Gene3D" id="2.60.40.1180">
    <property type="entry name" value="Golgi alpha-mannosidase II"/>
    <property type="match status" value="1"/>
</dbReference>
<evidence type="ECO:0000256" key="6">
    <source>
        <dbReference type="ARBA" id="ARBA00022729"/>
    </source>
</evidence>
<organism evidence="12 13">
    <name type="scientific">Coniella lustricola</name>
    <dbReference type="NCBI Taxonomy" id="2025994"/>
    <lineage>
        <taxon>Eukaryota</taxon>
        <taxon>Fungi</taxon>
        <taxon>Dikarya</taxon>
        <taxon>Ascomycota</taxon>
        <taxon>Pezizomycotina</taxon>
        <taxon>Sordariomycetes</taxon>
        <taxon>Sordariomycetidae</taxon>
        <taxon>Diaporthales</taxon>
        <taxon>Schizoparmaceae</taxon>
        <taxon>Coniella</taxon>
    </lineage>
</organism>
<dbReference type="AlphaFoldDB" id="A0A2T3A7D3"/>
<keyword evidence="13" id="KW-1185">Reference proteome</keyword>
<dbReference type="Pfam" id="PF17801">
    <property type="entry name" value="Melibiase_C"/>
    <property type="match status" value="1"/>
</dbReference>
<dbReference type="InterPro" id="IPR017853">
    <property type="entry name" value="GH"/>
</dbReference>
<name>A0A2T3A7D3_9PEZI</name>
<evidence type="ECO:0000256" key="7">
    <source>
        <dbReference type="ARBA" id="ARBA00022801"/>
    </source>
</evidence>
<sequence>MKAADITPFPLLTSLASALVWNDGTGRLPAMGWNSWNTYQCDINAALFLSQAQAMVDLGLLDLGYNYVNLDDCWSVMDGRDVDTNQLLPDLDKFPKGISGLADEIHAMGFQIGIYSSAGTKTCAGYPASIGYENIDAETWAAWGIDYLKYDNCYVPADWNDDCEACTASIGSPERSQSYHNGSCDVIRSSLSESNYCPEGYNYTASRSAERYRVMRDALAAQNRTIQYSICVWGYEGVDEWGNQTGNSWRITTDIEPRWSYITSILNIASFKLTTTNFWGHPDLDMLEVGVPHSQLSYAESRTHFALWAATKSPLILSADLTTLPAEYLSVVKNEYLIGFNQDPVYGAPAQPYKWGKFPDWTWNETYPAQYWAGESQQGTFVLLLNMEEEEDGDDGDGEGSKQGKEMTVDFGEVPYLEANGTYHIRDAWTGECLGKFTDSATVRVAAHDTAVLVFQYCGKLLAA</sequence>
<dbReference type="PROSITE" id="PS00512">
    <property type="entry name" value="ALPHA_GALACTOSIDASE"/>
    <property type="match status" value="1"/>
</dbReference>
<evidence type="ECO:0000256" key="3">
    <source>
        <dbReference type="ARBA" id="ARBA00004613"/>
    </source>
</evidence>
<keyword evidence="9 10" id="KW-0326">Glycosidase</keyword>
<evidence type="ECO:0000259" key="11">
    <source>
        <dbReference type="Pfam" id="PF17801"/>
    </source>
</evidence>